<dbReference type="OrthoDB" id="4934715at2759"/>
<evidence type="ECO:0000256" key="4">
    <source>
        <dbReference type="ARBA" id="ARBA00023242"/>
    </source>
</evidence>
<proteinExistence type="predicted"/>
<reference evidence="6" key="2">
    <citation type="journal article" date="2023" name="IMA Fungus">
        <title>Comparative genomic study of the Penicillium genus elucidates a diverse pangenome and 15 lateral gene transfer events.</title>
        <authorList>
            <person name="Petersen C."/>
            <person name="Sorensen T."/>
            <person name="Nielsen M.R."/>
            <person name="Sondergaard T.E."/>
            <person name="Sorensen J.L."/>
            <person name="Fitzpatrick D.A."/>
            <person name="Frisvad J.C."/>
            <person name="Nielsen K.L."/>
        </authorList>
    </citation>
    <scope>NUCLEOTIDE SEQUENCE</scope>
    <source>
        <strain evidence="6">IBT 30069</strain>
    </source>
</reference>
<dbReference type="CDD" id="cd12148">
    <property type="entry name" value="fungal_TF_MHR"/>
    <property type="match status" value="1"/>
</dbReference>
<accession>A0A9W9KK03</accession>
<dbReference type="Pfam" id="PF04082">
    <property type="entry name" value="Fungal_trans"/>
    <property type="match status" value="1"/>
</dbReference>
<gene>
    <name evidence="6" type="ORF">N7456_005261</name>
</gene>
<dbReference type="GO" id="GO:0008270">
    <property type="term" value="F:zinc ion binding"/>
    <property type="evidence" value="ECO:0007669"/>
    <property type="project" value="InterPro"/>
</dbReference>
<evidence type="ECO:0000256" key="3">
    <source>
        <dbReference type="ARBA" id="ARBA00023163"/>
    </source>
</evidence>
<dbReference type="InterPro" id="IPR007219">
    <property type="entry name" value="XnlR_reg_dom"/>
</dbReference>
<keyword evidence="4" id="KW-0539">Nucleus</keyword>
<dbReference type="SMART" id="SM00906">
    <property type="entry name" value="Fungal_trans"/>
    <property type="match status" value="1"/>
</dbReference>
<organism evidence="6 7">
    <name type="scientific">Penicillium angulare</name>
    <dbReference type="NCBI Taxonomy" id="116970"/>
    <lineage>
        <taxon>Eukaryota</taxon>
        <taxon>Fungi</taxon>
        <taxon>Dikarya</taxon>
        <taxon>Ascomycota</taxon>
        <taxon>Pezizomycotina</taxon>
        <taxon>Eurotiomycetes</taxon>
        <taxon>Eurotiomycetidae</taxon>
        <taxon>Eurotiales</taxon>
        <taxon>Aspergillaceae</taxon>
        <taxon>Penicillium</taxon>
    </lineage>
</organism>
<reference evidence="6" key="1">
    <citation type="submission" date="2022-11" db="EMBL/GenBank/DDBJ databases">
        <authorList>
            <person name="Petersen C."/>
        </authorList>
    </citation>
    <scope>NUCLEOTIDE SEQUENCE</scope>
    <source>
        <strain evidence="6">IBT 30069</strain>
    </source>
</reference>
<keyword evidence="2" id="KW-0805">Transcription regulation</keyword>
<dbReference type="PANTHER" id="PTHR31001:SF74">
    <property type="entry name" value="ZN(II)2CYS6 TRANSCRIPTION FACTOR (EUROFUNG)"/>
    <property type="match status" value="1"/>
</dbReference>
<dbReference type="GO" id="GO:0003677">
    <property type="term" value="F:DNA binding"/>
    <property type="evidence" value="ECO:0007669"/>
    <property type="project" value="InterPro"/>
</dbReference>
<feature type="domain" description="Xylanolytic transcriptional activator regulatory" evidence="5">
    <location>
        <begin position="279"/>
        <end position="353"/>
    </location>
</feature>
<dbReference type="Proteomes" id="UP001149165">
    <property type="component" value="Unassembled WGS sequence"/>
</dbReference>
<dbReference type="GO" id="GO:0005634">
    <property type="term" value="C:nucleus"/>
    <property type="evidence" value="ECO:0007669"/>
    <property type="project" value="UniProtKB-SubCell"/>
</dbReference>
<evidence type="ECO:0000259" key="5">
    <source>
        <dbReference type="SMART" id="SM00906"/>
    </source>
</evidence>
<name>A0A9W9KK03_9EURO</name>
<dbReference type="InterPro" id="IPR050613">
    <property type="entry name" value="Sec_Metabolite_Reg"/>
</dbReference>
<keyword evidence="7" id="KW-1185">Reference proteome</keyword>
<sequence>MVRSLVQQQQTSPVPATNVDIEATDVSTDVFQGAPDASPRGTYPIPGLITPLTSVDHENSSSRQHTFIAHTKDDVSASPASSEYGSMRNHSHGANYVGSTHWASVLDSISELKDQYEKEEEARILATDDHIPHQGPGPLLLYQPVHATKDEILASVPPRPAVDRMIARYFNLQNTTPLPLLHSGYFLRKYEEFWKEPTSAPLLWLGLLFSVMALSTQQQQIIEDPKDPETSACIQVFRERTVHCLVLGEFTKGKEYVLEALLHCVTLEVLLCKDADIGVWLLSGIIVQLALSLGYHRDPGNFSNITPFAGEMRRRVWAVIVQMDLRLSSQMGFPRLLKLHQCDTAEPSNLLDSDFDESTIELPPPRPEIELSPVLYLLARNRIDRISGLVSDLIADTKEHSYAETMMLDSKLHEAQASLPPIFRWQPLSQSLTVPSHITLYRALLQLAIPRMTIWLHRKYLTLSHIKDEYEYSRNACLQAAIQILEFQQLFDEETRPGGLLYSERWMLTSLNQFVFLLGMGTLCYYLQLSKTRPDISIDAETRTKIYDLLRNTYPILLRSSTASREAQKAARHLSLLLGPKEREESGLSLNGEESLESWINDPGFTGSPGSGMPFDQLTWDAYQECIANFPSGEEFDNQMLAQSVPEILQ</sequence>
<keyword evidence="3" id="KW-0804">Transcription</keyword>
<dbReference type="PANTHER" id="PTHR31001">
    <property type="entry name" value="UNCHARACTERIZED TRANSCRIPTIONAL REGULATORY PROTEIN"/>
    <property type="match status" value="1"/>
</dbReference>
<evidence type="ECO:0000313" key="7">
    <source>
        <dbReference type="Proteomes" id="UP001149165"/>
    </source>
</evidence>
<evidence type="ECO:0000256" key="2">
    <source>
        <dbReference type="ARBA" id="ARBA00023015"/>
    </source>
</evidence>
<dbReference type="GO" id="GO:0006351">
    <property type="term" value="P:DNA-templated transcription"/>
    <property type="evidence" value="ECO:0007669"/>
    <property type="project" value="InterPro"/>
</dbReference>
<evidence type="ECO:0000256" key="1">
    <source>
        <dbReference type="ARBA" id="ARBA00004123"/>
    </source>
</evidence>
<dbReference type="EMBL" id="JAPQKH010000003">
    <property type="protein sequence ID" value="KAJ5108586.1"/>
    <property type="molecule type" value="Genomic_DNA"/>
</dbReference>
<comment type="caution">
    <text evidence="6">The sequence shown here is derived from an EMBL/GenBank/DDBJ whole genome shotgun (WGS) entry which is preliminary data.</text>
</comment>
<comment type="subcellular location">
    <subcellularLocation>
        <location evidence="1">Nucleus</location>
    </subcellularLocation>
</comment>
<protein>
    <submittedName>
        <fullName evidence="6">Fungal-specific transcription factor domain protein</fullName>
    </submittedName>
</protein>
<dbReference type="AlphaFoldDB" id="A0A9W9KK03"/>
<evidence type="ECO:0000313" key="6">
    <source>
        <dbReference type="EMBL" id="KAJ5108586.1"/>
    </source>
</evidence>